<sequence length="96" mass="10538">MGINKQFRVTFDVTATMSNEQESEFLKDLVELAAGGVGDDVRQAHIVTEALTKGHEEALAFVMKTGLREAIKDLGKEVNCESITVRFSPAIVRVTK</sequence>
<organism evidence="1 2">
    <name type="scientific">Klebsiella phage TUN1</name>
    <dbReference type="NCBI Taxonomy" id="2802443"/>
    <lineage>
        <taxon>Viruses</taxon>
        <taxon>Duplodnaviria</taxon>
        <taxon>Heunggongvirae</taxon>
        <taxon>Uroviricota</taxon>
        <taxon>Caudoviricetes</taxon>
        <taxon>Autographivirales</taxon>
        <taxon>Autotranscriptaviridae</taxon>
        <taxon>Studiervirinae</taxon>
        <taxon>Przondovirus</taxon>
        <taxon>Przondovirus TUN1</taxon>
    </lineage>
</organism>
<evidence type="ECO:0008006" key="3">
    <source>
        <dbReference type="Google" id="ProtNLM"/>
    </source>
</evidence>
<accession>A0A813LV38</accession>
<keyword evidence="2" id="KW-1185">Reference proteome</keyword>
<reference evidence="1 2" key="1">
    <citation type="submission" date="2021-02" db="EMBL/GenBank/DDBJ databases">
        <authorList>
            <person name="Gannon L."/>
            <person name="Redgwell R T."/>
            <person name="Michniewski S."/>
            <person name="Harrison D C."/>
            <person name="Millard A."/>
        </authorList>
    </citation>
    <scope>NUCLEOTIDE SEQUENCE [LARGE SCALE GENOMIC DNA]</scope>
</reference>
<dbReference type="InterPro" id="IPR022611">
    <property type="entry name" value="Phage_T7_5.5"/>
</dbReference>
<dbReference type="EMBL" id="HG994092">
    <property type="protein sequence ID" value="CAF0683036.1"/>
    <property type="molecule type" value="Genomic_DNA"/>
</dbReference>
<gene>
    <name evidence="1" type="ORF">JJAMBB_00028</name>
</gene>
<name>A0A813LV38_9CAUD</name>
<dbReference type="Proteomes" id="UP000662918">
    <property type="component" value="Chromosome"/>
</dbReference>
<evidence type="ECO:0000313" key="2">
    <source>
        <dbReference type="Proteomes" id="UP000662918"/>
    </source>
</evidence>
<proteinExistence type="predicted"/>
<dbReference type="Pfam" id="PF11247">
    <property type="entry name" value="Phage_T7_55"/>
    <property type="match status" value="1"/>
</dbReference>
<evidence type="ECO:0000313" key="1">
    <source>
        <dbReference type="EMBL" id="CAF0683036.1"/>
    </source>
</evidence>
<protein>
    <recommendedName>
        <fullName evidence="3">HNS binding protein</fullName>
    </recommendedName>
</protein>